<reference evidence="1" key="1">
    <citation type="submission" date="2021-01" db="EMBL/GenBank/DDBJ databases">
        <authorList>
            <person name="Corre E."/>
            <person name="Pelletier E."/>
            <person name="Niang G."/>
            <person name="Scheremetjew M."/>
            <person name="Finn R."/>
            <person name="Kale V."/>
            <person name="Holt S."/>
            <person name="Cochrane G."/>
            <person name="Meng A."/>
            <person name="Brown T."/>
            <person name="Cohen L."/>
        </authorList>
    </citation>
    <scope>NUCLEOTIDE SEQUENCE</scope>
    <source>
        <strain evidence="1">Pop2</strain>
    </source>
</reference>
<proteinExistence type="predicted"/>
<dbReference type="AlphaFoldDB" id="A0A7S2E6R8"/>
<sequence length="106" mass="12504">MLRPSYNYVELVLYSRNGFGLWSFGRKNSAQPKIERSKNNCKHTHTQWCSRRWESFLPLSFLDTHTTHAFEVRPFSLSVLTTAAQRRGVCWKFTYKTEKERGVDKG</sequence>
<accession>A0A7S2E6R8</accession>
<dbReference type="EMBL" id="HBGN01007693">
    <property type="protein sequence ID" value="CAD9318509.1"/>
    <property type="molecule type" value="Transcribed_RNA"/>
</dbReference>
<evidence type="ECO:0000313" key="1">
    <source>
        <dbReference type="EMBL" id="CAD9318509.1"/>
    </source>
</evidence>
<name>A0A7S2E6R8_9STRA</name>
<protein>
    <submittedName>
        <fullName evidence="1">Uncharacterized protein</fullName>
    </submittedName>
</protein>
<gene>
    <name evidence="1" type="ORF">DBRI1063_LOCUS4889</name>
</gene>
<organism evidence="1">
    <name type="scientific">Ditylum brightwellii</name>
    <dbReference type="NCBI Taxonomy" id="49249"/>
    <lineage>
        <taxon>Eukaryota</taxon>
        <taxon>Sar</taxon>
        <taxon>Stramenopiles</taxon>
        <taxon>Ochrophyta</taxon>
        <taxon>Bacillariophyta</taxon>
        <taxon>Mediophyceae</taxon>
        <taxon>Lithodesmiophycidae</taxon>
        <taxon>Lithodesmiales</taxon>
        <taxon>Lithodesmiaceae</taxon>
        <taxon>Ditylum</taxon>
    </lineage>
</organism>